<dbReference type="Proteomes" id="UP000467252">
    <property type="component" value="Chromosome"/>
</dbReference>
<name>A0A7I7UFH2_MYCPV</name>
<evidence type="ECO:0000313" key="1">
    <source>
        <dbReference type="EMBL" id="BBY78916.1"/>
    </source>
</evidence>
<organism evidence="1 2">
    <name type="scientific">Mycolicibacterium pulveris</name>
    <name type="common">Mycobacterium pulveris</name>
    <dbReference type="NCBI Taxonomy" id="36813"/>
    <lineage>
        <taxon>Bacteria</taxon>
        <taxon>Bacillati</taxon>
        <taxon>Actinomycetota</taxon>
        <taxon>Actinomycetes</taxon>
        <taxon>Mycobacteriales</taxon>
        <taxon>Mycobacteriaceae</taxon>
        <taxon>Mycolicibacterium</taxon>
    </lineage>
</organism>
<dbReference type="AlphaFoldDB" id="A0A7I7UFH2"/>
<accession>A0A7I7UFH2</accession>
<sequence>MSFAAKYPGVCAYGDRIEPGELVEYVDDELVHVNCDVPSLPNDRDDLTKVCRTCFTIHAGECL</sequence>
<evidence type="ECO:0000313" key="2">
    <source>
        <dbReference type="Proteomes" id="UP000467252"/>
    </source>
</evidence>
<keyword evidence="2" id="KW-1185">Reference proteome</keyword>
<protein>
    <submittedName>
        <fullName evidence="1">Uncharacterized protein</fullName>
    </submittedName>
</protein>
<reference evidence="1 2" key="1">
    <citation type="journal article" date="2019" name="Emerg. Microbes Infect.">
        <title>Comprehensive subspecies identification of 175 nontuberculous mycobacteria species based on 7547 genomic profiles.</title>
        <authorList>
            <person name="Matsumoto Y."/>
            <person name="Kinjo T."/>
            <person name="Motooka D."/>
            <person name="Nabeya D."/>
            <person name="Jung N."/>
            <person name="Uechi K."/>
            <person name="Horii T."/>
            <person name="Iida T."/>
            <person name="Fujita J."/>
            <person name="Nakamura S."/>
        </authorList>
    </citation>
    <scope>NUCLEOTIDE SEQUENCE [LARGE SCALE GENOMIC DNA]</scope>
    <source>
        <strain evidence="1 2">JCM 6370</strain>
    </source>
</reference>
<gene>
    <name evidence="1" type="ORF">MPUL_00740</name>
</gene>
<proteinExistence type="predicted"/>
<dbReference type="RefSeq" id="WP_163896528.1">
    <property type="nucleotide sequence ID" value="NZ_AP022599.1"/>
</dbReference>
<dbReference type="EMBL" id="AP022599">
    <property type="protein sequence ID" value="BBY78916.1"/>
    <property type="molecule type" value="Genomic_DNA"/>
</dbReference>